<dbReference type="PANTHER" id="PTHR30032">
    <property type="entry name" value="N-ACETYLMURAMOYL-L-ALANINE AMIDASE-RELATED"/>
    <property type="match status" value="1"/>
</dbReference>
<dbReference type="eggNOG" id="COG2385">
    <property type="taxonomic scope" value="Bacteria"/>
</dbReference>
<protein>
    <submittedName>
        <fullName evidence="2">SpoIID/LytB domain protein</fullName>
    </submittedName>
</protein>
<dbReference type="KEGG" id="dpd:Deipe_0846"/>
<name>L0A077_DEIPD</name>
<dbReference type="EMBL" id="CP003382">
    <property type="protein sequence ID" value="AFZ66420.1"/>
    <property type="molecule type" value="Genomic_DNA"/>
</dbReference>
<evidence type="ECO:0000313" key="3">
    <source>
        <dbReference type="Proteomes" id="UP000010467"/>
    </source>
</evidence>
<gene>
    <name evidence="2" type="ordered locus">Deipe_0846</name>
</gene>
<accession>L0A077</accession>
<dbReference type="PATRIC" id="fig|937777.3.peg.853"/>
<feature type="domain" description="Sporulation stage II protein D amidase enhancer LytB N-terminal" evidence="1">
    <location>
        <begin position="138"/>
        <end position="224"/>
    </location>
</feature>
<evidence type="ECO:0000259" key="1">
    <source>
        <dbReference type="Pfam" id="PF08486"/>
    </source>
</evidence>
<dbReference type="AlphaFoldDB" id="L0A077"/>
<sequence>MGAGLMHVKPARQDKKLKDSLHEMVYSCSNMRVRTLLAALAMSALFAAHAVNIRVLVSSGPGVSVRVPINAAVTGLPAAGVPPVSYAEWQVGLQGSNLSLNGQDSGSPNLYLPPTPGSVVGIGGGEYRGGVLLRALAGKVEAINIVDLEDYLRGVVPAEMPSSWPAEALKAQAVIARTYAVSRLSPGAAYDLCASEQCQVYGGIARETPSANEAVAQTRGSVISFAGKAARAVFSSDSGGYTASAGEVWGTDYPYLVAQPDPLSRSPKSEWTLSIPLARVAEVAQRYNVRVGALQAVAITRLSASGRPLEVTFQGSHGLARIAGAEAGGFVRALGAHSTRVTFTGTDPLQVSGAGFGHGVGLSQWGASGLASRQWNYAQILGFYYPGVGLSQLQEARVLPNGGSVIAFSRTQTLVNLRESLPALAWSGASTE</sequence>
<dbReference type="Proteomes" id="UP000010467">
    <property type="component" value="Chromosome"/>
</dbReference>
<keyword evidence="3" id="KW-1185">Reference proteome</keyword>
<dbReference type="GO" id="GO:0030288">
    <property type="term" value="C:outer membrane-bounded periplasmic space"/>
    <property type="evidence" value="ECO:0007669"/>
    <property type="project" value="TreeGrafter"/>
</dbReference>
<proteinExistence type="predicted"/>
<organism evidence="2 3">
    <name type="scientific">Deinococcus peraridilitoris (strain DSM 19664 / LMG 22246 / CIP 109416 / KR-200)</name>
    <dbReference type="NCBI Taxonomy" id="937777"/>
    <lineage>
        <taxon>Bacteria</taxon>
        <taxon>Thermotogati</taxon>
        <taxon>Deinococcota</taxon>
        <taxon>Deinococci</taxon>
        <taxon>Deinococcales</taxon>
        <taxon>Deinococcaceae</taxon>
        <taxon>Deinococcus</taxon>
    </lineage>
</organism>
<evidence type="ECO:0000313" key="2">
    <source>
        <dbReference type="EMBL" id="AFZ66420.1"/>
    </source>
</evidence>
<dbReference type="NCBIfam" id="TIGR02669">
    <property type="entry name" value="SpoIID_LytB"/>
    <property type="match status" value="1"/>
</dbReference>
<reference evidence="3" key="1">
    <citation type="submission" date="2012-03" db="EMBL/GenBank/DDBJ databases">
        <title>Complete sequence of chromosome of Deinococcus peraridilitoris DSM 19664.</title>
        <authorList>
            <person name="Lucas S."/>
            <person name="Copeland A."/>
            <person name="Lapidus A."/>
            <person name="Glavina del Rio T."/>
            <person name="Dalin E."/>
            <person name="Tice H."/>
            <person name="Bruce D."/>
            <person name="Goodwin L."/>
            <person name="Pitluck S."/>
            <person name="Peters L."/>
            <person name="Mikhailova N."/>
            <person name="Lu M."/>
            <person name="Kyrpides N."/>
            <person name="Mavromatis K."/>
            <person name="Ivanova N."/>
            <person name="Brettin T."/>
            <person name="Detter J.C."/>
            <person name="Han C."/>
            <person name="Larimer F."/>
            <person name="Land M."/>
            <person name="Hauser L."/>
            <person name="Markowitz V."/>
            <person name="Cheng J.-F."/>
            <person name="Hugenholtz P."/>
            <person name="Woyke T."/>
            <person name="Wu D."/>
            <person name="Pukall R."/>
            <person name="Steenblock K."/>
            <person name="Brambilla E."/>
            <person name="Klenk H.-P."/>
            <person name="Eisen J.A."/>
        </authorList>
    </citation>
    <scope>NUCLEOTIDE SEQUENCE [LARGE SCALE GENOMIC DNA]</scope>
    <source>
        <strain evidence="3">DSM 19664 / LMG 22246 / CIP 109416 / KR-200</strain>
    </source>
</reference>
<dbReference type="HOGENOM" id="CLU_021203_3_3_0"/>
<dbReference type="InterPro" id="IPR013693">
    <property type="entry name" value="SpoIID/LytB_N"/>
</dbReference>
<dbReference type="Pfam" id="PF08486">
    <property type="entry name" value="SpoIID"/>
    <property type="match status" value="1"/>
</dbReference>
<dbReference type="PANTHER" id="PTHR30032:SF4">
    <property type="entry name" value="AMIDASE ENHANCER"/>
    <property type="match status" value="1"/>
</dbReference>
<dbReference type="STRING" id="937777.Deipe_0846"/>
<dbReference type="GO" id="GO:0030435">
    <property type="term" value="P:sporulation resulting in formation of a cellular spore"/>
    <property type="evidence" value="ECO:0007669"/>
    <property type="project" value="InterPro"/>
</dbReference>
<dbReference type="InterPro" id="IPR051922">
    <property type="entry name" value="Bact_Sporulation_Assoc"/>
</dbReference>
<dbReference type="InterPro" id="IPR013486">
    <property type="entry name" value="SpoIID/LytB"/>
</dbReference>